<protein>
    <submittedName>
        <fullName evidence="2">Predicted protein</fullName>
    </submittedName>
</protein>
<reference evidence="2" key="1">
    <citation type="journal article" date="2011" name="Plant Physiol.">
        <title>Comprehensive sequence analysis of 24,783 barley full-length cDNAs derived from 12 clone libraries.</title>
        <authorList>
            <person name="Matsumoto T."/>
            <person name="Tanaka T."/>
            <person name="Sakai H."/>
            <person name="Amano N."/>
            <person name="Kanamori H."/>
            <person name="Kurita K."/>
            <person name="Kikuta A."/>
            <person name="Kamiya K."/>
            <person name="Yamamoto M."/>
            <person name="Ikawa H."/>
            <person name="Fujii N."/>
            <person name="Hori K."/>
            <person name="Itoh T."/>
            <person name="Sato K."/>
        </authorList>
    </citation>
    <scope>NUCLEOTIDE SEQUENCE</scope>
</reference>
<accession>F2D257</accession>
<feature type="compositionally biased region" description="Low complexity" evidence="1">
    <location>
        <begin position="43"/>
        <end position="53"/>
    </location>
</feature>
<evidence type="ECO:0000313" key="2">
    <source>
        <dbReference type="EMBL" id="BAJ89178.1"/>
    </source>
</evidence>
<sequence length="96" mass="10844">MGLIWCQGAARATRSRWCRASSRGSGCWSATGWSTPRWRRSWPRSTPSPSRRSPPSRPSPSRRRPPSPPTRPDSLPRKHWLDAGKLASYSTLCLNE</sequence>
<dbReference type="EMBL" id="AK357964">
    <property type="protein sequence ID" value="BAJ89178.1"/>
    <property type="molecule type" value="mRNA"/>
</dbReference>
<feature type="region of interest" description="Disordered" evidence="1">
    <location>
        <begin position="21"/>
        <end position="79"/>
    </location>
</feature>
<name>F2D257_HORVV</name>
<proteinExistence type="evidence at transcript level"/>
<organism evidence="2">
    <name type="scientific">Hordeum vulgare subsp. vulgare</name>
    <name type="common">Domesticated barley</name>
    <dbReference type="NCBI Taxonomy" id="112509"/>
    <lineage>
        <taxon>Eukaryota</taxon>
        <taxon>Viridiplantae</taxon>
        <taxon>Streptophyta</taxon>
        <taxon>Embryophyta</taxon>
        <taxon>Tracheophyta</taxon>
        <taxon>Spermatophyta</taxon>
        <taxon>Magnoliopsida</taxon>
        <taxon>Liliopsida</taxon>
        <taxon>Poales</taxon>
        <taxon>Poaceae</taxon>
        <taxon>BOP clade</taxon>
        <taxon>Pooideae</taxon>
        <taxon>Triticodae</taxon>
        <taxon>Triticeae</taxon>
        <taxon>Hordeinae</taxon>
        <taxon>Hordeum</taxon>
    </lineage>
</organism>
<evidence type="ECO:0000256" key="1">
    <source>
        <dbReference type="SAM" id="MobiDB-lite"/>
    </source>
</evidence>
<dbReference type="AlphaFoldDB" id="F2D257"/>